<gene>
    <name evidence="1" type="ORF">IHE45_17G096200</name>
</gene>
<evidence type="ECO:0000313" key="1">
    <source>
        <dbReference type="EMBL" id="KAH7658558.1"/>
    </source>
</evidence>
<dbReference type="EMBL" id="CM037027">
    <property type="protein sequence ID" value="KAH7658558.1"/>
    <property type="molecule type" value="Genomic_DNA"/>
</dbReference>
<evidence type="ECO:0000313" key="2">
    <source>
        <dbReference type="Proteomes" id="UP000827976"/>
    </source>
</evidence>
<proteinExistence type="predicted"/>
<dbReference type="Proteomes" id="UP000827976">
    <property type="component" value="Chromosome 17"/>
</dbReference>
<sequence>MATLALLSTSSPPPSLLLRPMPSSLLRPLLPLRRRLSLAAAAAARPDTALWTEAPVTTIHPASADGSLFHISIDAGDLSSSHTSPGQYLQVRLPGSEKPSFLAIASPPPSLDSSPTGEFEFLVKKIAGSVAELLCGLRSGDVVELSAVMGKGFEIHRISPADAFQSVLIFATGSGISPIRSLIESGFNANERSDVRLYYGARNLQRMAYQDRFEYWESTGVKIIPVLSRPEDKWKGERGYVQAAFGRAKELVNPSSTGAVLCGHKQMAEVNRHYLVYLHDRSFLIDDHMQLTIPFRSYDDCLRVLLQDVTSVLVADGVSKEKILKNF</sequence>
<protein>
    <submittedName>
        <fullName evidence="1">Oxidoreductase FAD/NAD(P)-binding protein</fullName>
    </submittedName>
</protein>
<name>A0ACB7UE60_DIOAL</name>
<organism evidence="1 2">
    <name type="scientific">Dioscorea alata</name>
    <name type="common">Purple yam</name>
    <dbReference type="NCBI Taxonomy" id="55571"/>
    <lineage>
        <taxon>Eukaryota</taxon>
        <taxon>Viridiplantae</taxon>
        <taxon>Streptophyta</taxon>
        <taxon>Embryophyta</taxon>
        <taxon>Tracheophyta</taxon>
        <taxon>Spermatophyta</taxon>
        <taxon>Magnoliopsida</taxon>
        <taxon>Liliopsida</taxon>
        <taxon>Dioscoreales</taxon>
        <taxon>Dioscoreaceae</taxon>
        <taxon>Dioscorea</taxon>
    </lineage>
</organism>
<comment type="caution">
    <text evidence="1">The sequence shown here is derived from an EMBL/GenBank/DDBJ whole genome shotgun (WGS) entry which is preliminary data.</text>
</comment>
<keyword evidence="2" id="KW-1185">Reference proteome</keyword>
<reference evidence="2" key="1">
    <citation type="journal article" date="2022" name="Nat. Commun.">
        <title>Chromosome evolution and the genetic basis of agronomically important traits in greater yam.</title>
        <authorList>
            <person name="Bredeson J.V."/>
            <person name="Lyons J.B."/>
            <person name="Oniyinde I.O."/>
            <person name="Okereke N.R."/>
            <person name="Kolade O."/>
            <person name="Nnabue I."/>
            <person name="Nwadili C.O."/>
            <person name="Hribova E."/>
            <person name="Parker M."/>
            <person name="Nwogha J."/>
            <person name="Shu S."/>
            <person name="Carlson J."/>
            <person name="Kariba R."/>
            <person name="Muthemba S."/>
            <person name="Knop K."/>
            <person name="Barton G.J."/>
            <person name="Sherwood A.V."/>
            <person name="Lopez-Montes A."/>
            <person name="Asiedu R."/>
            <person name="Jamnadass R."/>
            <person name="Muchugi A."/>
            <person name="Goodstein D."/>
            <person name="Egesi C.N."/>
            <person name="Featherston J."/>
            <person name="Asfaw A."/>
            <person name="Simpson G.G."/>
            <person name="Dolezel J."/>
            <person name="Hendre P.S."/>
            <person name="Van Deynze A."/>
            <person name="Kumar P.L."/>
            <person name="Obidiegwu J.E."/>
            <person name="Bhattacharjee R."/>
            <person name="Rokhsar D.S."/>
        </authorList>
    </citation>
    <scope>NUCLEOTIDE SEQUENCE [LARGE SCALE GENOMIC DNA]</scope>
    <source>
        <strain evidence="2">cv. TDa95/00328</strain>
    </source>
</reference>
<accession>A0ACB7UE60</accession>